<reference evidence="2 3" key="1">
    <citation type="submission" date="2019-03" db="EMBL/GenBank/DDBJ databases">
        <title>Genomic Encyclopedia of Type Strains, Phase III (KMG-III): the genomes of soil and plant-associated and newly described type strains.</title>
        <authorList>
            <person name="Whitman W."/>
        </authorList>
    </citation>
    <scope>NUCLEOTIDE SEQUENCE [LARGE SCALE GENOMIC DNA]</scope>
    <source>
        <strain evidence="2 3">VKM Ac-2527</strain>
    </source>
</reference>
<proteinExistence type="predicted"/>
<dbReference type="InterPro" id="IPR050177">
    <property type="entry name" value="Lipid_A_modif_metabolic_enz"/>
</dbReference>
<dbReference type="InterPro" id="IPR001509">
    <property type="entry name" value="Epimerase_deHydtase"/>
</dbReference>
<dbReference type="InterPro" id="IPR036291">
    <property type="entry name" value="NAD(P)-bd_dom_sf"/>
</dbReference>
<gene>
    <name evidence="2" type="ORF">EV643_103414</name>
</gene>
<organism evidence="2 3">
    <name type="scientific">Kribbella caucasensis</name>
    <dbReference type="NCBI Taxonomy" id="2512215"/>
    <lineage>
        <taxon>Bacteria</taxon>
        <taxon>Bacillati</taxon>
        <taxon>Actinomycetota</taxon>
        <taxon>Actinomycetes</taxon>
        <taxon>Propionibacteriales</taxon>
        <taxon>Kribbellaceae</taxon>
        <taxon>Kribbella</taxon>
    </lineage>
</organism>
<dbReference type="Gene3D" id="3.40.50.720">
    <property type="entry name" value="NAD(P)-binding Rossmann-like Domain"/>
    <property type="match status" value="1"/>
</dbReference>
<evidence type="ECO:0000313" key="3">
    <source>
        <dbReference type="Proteomes" id="UP000295388"/>
    </source>
</evidence>
<protein>
    <submittedName>
        <fullName evidence="2">UDP-glucose 4-epimerase</fullName>
    </submittedName>
</protein>
<keyword evidence="3" id="KW-1185">Reference proteome</keyword>
<dbReference type="SUPFAM" id="SSF51735">
    <property type="entry name" value="NAD(P)-binding Rossmann-fold domains"/>
    <property type="match status" value="1"/>
</dbReference>
<dbReference type="EMBL" id="SNWQ01000003">
    <property type="protein sequence ID" value="TDO51675.1"/>
    <property type="molecule type" value="Genomic_DNA"/>
</dbReference>
<evidence type="ECO:0000313" key="2">
    <source>
        <dbReference type="EMBL" id="TDO51675.1"/>
    </source>
</evidence>
<comment type="caution">
    <text evidence="2">The sequence shown here is derived from an EMBL/GenBank/DDBJ whole genome shotgun (WGS) entry which is preliminary data.</text>
</comment>
<dbReference type="RefSeq" id="WP_133799581.1">
    <property type="nucleotide sequence ID" value="NZ_SNWQ01000003.1"/>
</dbReference>
<dbReference type="OrthoDB" id="9774199at2"/>
<feature type="domain" description="NAD-dependent epimerase/dehydratase" evidence="1">
    <location>
        <begin position="16"/>
        <end position="252"/>
    </location>
</feature>
<dbReference type="Proteomes" id="UP000295388">
    <property type="component" value="Unassembled WGS sequence"/>
</dbReference>
<dbReference type="PANTHER" id="PTHR43245">
    <property type="entry name" value="BIFUNCTIONAL POLYMYXIN RESISTANCE PROTEIN ARNA"/>
    <property type="match status" value="1"/>
</dbReference>
<dbReference type="Pfam" id="PF01370">
    <property type="entry name" value="Epimerase"/>
    <property type="match status" value="1"/>
</dbReference>
<sequence>MSQAATPVPDPVTARVLVTGAAGFVGSRVVEMLAGTTDHRVIALDVVESPRLCELASLPAVDFRAMDLRDTDALESVVSETDAIVHLAAVRTQAAKKRPKDAHDINVGTTYDLLSAATKHGVRRFVFGSTNTIYGPYQDPATEPVREDRPWVPQGINMYAATKLASEAYLEAFAGLGGPEYIALRIGPIYGPRVSPGSNGSLSVEILHALDRSERPIVSWARDSVHSFVYIDDVAKAIVASLSAAQTGLAVNVVGAPVTAETFCSRIVELYGHDPSQIEWKSERTRYQRVSQGRMREVLGFAPETTLDEGLQSVINWHRKQSQPR</sequence>
<accession>A0A4R6KMN5</accession>
<dbReference type="AlphaFoldDB" id="A0A4R6KMN5"/>
<evidence type="ECO:0000259" key="1">
    <source>
        <dbReference type="Pfam" id="PF01370"/>
    </source>
</evidence>
<name>A0A4R6KMN5_9ACTN</name>